<protein>
    <submittedName>
        <fullName evidence="12">Oligopeptide transport system permease protein OppC</fullName>
    </submittedName>
</protein>
<keyword evidence="3" id="KW-1003">Cell membrane</keyword>
<evidence type="ECO:0000256" key="6">
    <source>
        <dbReference type="ARBA" id="ARBA00022927"/>
    </source>
</evidence>
<evidence type="ECO:0000256" key="5">
    <source>
        <dbReference type="ARBA" id="ARBA00022856"/>
    </source>
</evidence>
<comment type="similarity">
    <text evidence="9">Belongs to the binding-protein-dependent transport system permease family. OppBC subfamily.</text>
</comment>
<dbReference type="CDD" id="cd06261">
    <property type="entry name" value="TM_PBP2"/>
    <property type="match status" value="1"/>
</dbReference>
<dbReference type="STRING" id="1297617.IB211_00438c"/>
<feature type="transmembrane region" description="Helical" evidence="10">
    <location>
        <begin position="298"/>
        <end position="319"/>
    </location>
</feature>
<dbReference type="eggNOG" id="COG1173">
    <property type="taxonomic scope" value="Bacteria"/>
</dbReference>
<sequence>MSSYRSHKEKTLLEQVERALTPEEESALFTPAGYDFREAEKGGYSNYSYWQSTFRAFFKNRVAVFLLLVMAALLLFTVVQPYLPGQRDPNLIYDNPLNGLPLRNQQPNGEFWFGTNSIGQDLWARIWAGTRTSLFIGFVVAGVEALLGILAGMLWGYVRRVEFLFTELYNILDNLPQTLVLVLFSLILKPSIQTMVLAMCMTGWIQMARFVRNQIVILRDRDYNLASRCLGTSTWRILFKNLLPYLVSVIMLRVALAIPAAIGNEVFITYIGLGLPLEIPSLGNLLNEGRLLMTAPPLRYQLIFPTVVLAVITISFYIIGNAFADAADPKNHV</sequence>
<evidence type="ECO:0000313" key="12">
    <source>
        <dbReference type="EMBL" id="ALP92833.1"/>
    </source>
</evidence>
<gene>
    <name evidence="12" type="ORF">IB211_00438c</name>
</gene>
<dbReference type="RefSeq" id="WP_081960003.1">
    <property type="nucleotide sequence ID" value="NZ_CALICV010000031.1"/>
</dbReference>
<evidence type="ECO:0000256" key="9">
    <source>
        <dbReference type="ARBA" id="ARBA00024202"/>
    </source>
</evidence>
<keyword evidence="6" id="KW-0653">Protein transport</keyword>
<evidence type="ECO:0000256" key="2">
    <source>
        <dbReference type="ARBA" id="ARBA00022448"/>
    </source>
</evidence>
<evidence type="ECO:0000256" key="3">
    <source>
        <dbReference type="ARBA" id="ARBA00022475"/>
    </source>
</evidence>
<keyword evidence="5" id="KW-0571">Peptide transport</keyword>
<keyword evidence="7 10" id="KW-1133">Transmembrane helix</keyword>
<dbReference type="EMBL" id="CP011307">
    <property type="protein sequence ID" value="ALP92833.1"/>
    <property type="molecule type" value="Genomic_DNA"/>
</dbReference>
<feature type="transmembrane region" description="Helical" evidence="10">
    <location>
        <begin position="134"/>
        <end position="156"/>
    </location>
</feature>
<reference evidence="12 13" key="1">
    <citation type="journal article" date="2015" name="Nat. Commun.">
        <title>Production of butyrate from lysine and the Amadori product fructoselysine by a human gut commensal.</title>
        <authorList>
            <person name="Bui T.P."/>
            <person name="Ritari J."/>
            <person name="Boeren S."/>
            <person name="de Waard P."/>
            <person name="Plugge C.M."/>
            <person name="de Vos W.M."/>
        </authorList>
    </citation>
    <scope>NUCLEOTIDE SEQUENCE [LARGE SCALE GENOMIC DNA]</scope>
    <source>
        <strain evidence="12 13">AF211</strain>
    </source>
</reference>
<name>A0A0S2W0G6_9FIRM</name>
<dbReference type="Proteomes" id="UP000064844">
    <property type="component" value="Chromosome"/>
</dbReference>
<comment type="subcellular location">
    <subcellularLocation>
        <location evidence="1 10">Cell membrane</location>
        <topology evidence="1 10">Multi-pass membrane protein</topology>
    </subcellularLocation>
</comment>
<dbReference type="AlphaFoldDB" id="A0A0S2W0G6"/>
<reference evidence="13" key="2">
    <citation type="submission" date="2015-04" db="EMBL/GenBank/DDBJ databases">
        <title>A butyrogenic pathway from the amino acid lysine in a human gut commensal.</title>
        <authorList>
            <person name="de Vos W.M."/>
            <person name="Bui N.T.P."/>
            <person name="Plugge C.M."/>
            <person name="Ritari J."/>
        </authorList>
    </citation>
    <scope>NUCLEOTIDE SEQUENCE [LARGE SCALE GENOMIC DNA]</scope>
    <source>
        <strain evidence="13">AF211</strain>
    </source>
</reference>
<dbReference type="Pfam" id="PF00528">
    <property type="entry name" value="BPD_transp_1"/>
    <property type="match status" value="1"/>
</dbReference>
<dbReference type="GO" id="GO:0015833">
    <property type="term" value="P:peptide transport"/>
    <property type="evidence" value="ECO:0007669"/>
    <property type="project" value="UniProtKB-KW"/>
</dbReference>
<evidence type="ECO:0000256" key="8">
    <source>
        <dbReference type="ARBA" id="ARBA00023136"/>
    </source>
</evidence>
<dbReference type="GO" id="GO:0055085">
    <property type="term" value="P:transmembrane transport"/>
    <property type="evidence" value="ECO:0007669"/>
    <property type="project" value="InterPro"/>
</dbReference>
<accession>A0A0S2W0G6</accession>
<evidence type="ECO:0000256" key="7">
    <source>
        <dbReference type="ARBA" id="ARBA00022989"/>
    </source>
</evidence>
<dbReference type="InterPro" id="IPR050366">
    <property type="entry name" value="BP-dependent_transpt_permease"/>
</dbReference>
<evidence type="ECO:0000256" key="4">
    <source>
        <dbReference type="ARBA" id="ARBA00022692"/>
    </source>
</evidence>
<dbReference type="PATRIC" id="fig|1297617.4.peg.443"/>
<proteinExistence type="inferred from homology"/>
<keyword evidence="2 10" id="KW-0813">Transport</keyword>
<dbReference type="GO" id="GO:0005886">
    <property type="term" value="C:plasma membrane"/>
    <property type="evidence" value="ECO:0007669"/>
    <property type="project" value="UniProtKB-SubCell"/>
</dbReference>
<dbReference type="PROSITE" id="PS50928">
    <property type="entry name" value="ABC_TM1"/>
    <property type="match status" value="1"/>
</dbReference>
<dbReference type="Gene3D" id="1.10.3720.10">
    <property type="entry name" value="MetI-like"/>
    <property type="match status" value="1"/>
</dbReference>
<dbReference type="Pfam" id="PF12911">
    <property type="entry name" value="OppC_N"/>
    <property type="match status" value="1"/>
</dbReference>
<dbReference type="InterPro" id="IPR000515">
    <property type="entry name" value="MetI-like"/>
</dbReference>
<dbReference type="GO" id="GO:0015031">
    <property type="term" value="P:protein transport"/>
    <property type="evidence" value="ECO:0007669"/>
    <property type="project" value="UniProtKB-KW"/>
</dbReference>
<evidence type="ECO:0000256" key="10">
    <source>
        <dbReference type="RuleBase" id="RU363032"/>
    </source>
</evidence>
<dbReference type="InterPro" id="IPR035906">
    <property type="entry name" value="MetI-like_sf"/>
</dbReference>
<feature type="transmembrane region" description="Helical" evidence="10">
    <location>
        <begin position="242"/>
        <end position="262"/>
    </location>
</feature>
<keyword evidence="13" id="KW-1185">Reference proteome</keyword>
<keyword evidence="4 10" id="KW-0812">Transmembrane</keyword>
<dbReference type="InterPro" id="IPR025966">
    <property type="entry name" value="OppC_N"/>
</dbReference>
<evidence type="ECO:0000259" key="11">
    <source>
        <dbReference type="PROSITE" id="PS50928"/>
    </source>
</evidence>
<evidence type="ECO:0000256" key="1">
    <source>
        <dbReference type="ARBA" id="ARBA00004651"/>
    </source>
</evidence>
<dbReference type="PANTHER" id="PTHR43386">
    <property type="entry name" value="OLIGOPEPTIDE TRANSPORT SYSTEM PERMEASE PROTEIN APPC"/>
    <property type="match status" value="1"/>
</dbReference>
<dbReference type="PANTHER" id="PTHR43386:SF24">
    <property type="entry name" value="OLIGOPEPTIDE TRANSPORT SYSTEM PERMEASE PROTEIN AMID"/>
    <property type="match status" value="1"/>
</dbReference>
<dbReference type="SUPFAM" id="SSF161098">
    <property type="entry name" value="MetI-like"/>
    <property type="match status" value="1"/>
</dbReference>
<keyword evidence="8 10" id="KW-0472">Membrane</keyword>
<organism evidence="12 13">
    <name type="scientific">Intestinimonas butyriciproducens</name>
    <dbReference type="NCBI Taxonomy" id="1297617"/>
    <lineage>
        <taxon>Bacteria</taxon>
        <taxon>Bacillati</taxon>
        <taxon>Bacillota</taxon>
        <taxon>Clostridia</taxon>
        <taxon>Eubacteriales</taxon>
        <taxon>Intestinimonas</taxon>
    </lineage>
</organism>
<dbReference type="KEGG" id="ibu:IB211_00438c"/>
<evidence type="ECO:0000313" key="13">
    <source>
        <dbReference type="Proteomes" id="UP000064844"/>
    </source>
</evidence>
<feature type="domain" description="ABC transmembrane type-1" evidence="11">
    <location>
        <begin position="130"/>
        <end position="320"/>
    </location>
</feature>
<feature type="transmembrane region" description="Helical" evidence="10">
    <location>
        <begin position="62"/>
        <end position="83"/>
    </location>
</feature>